<organism evidence="2 3">
    <name type="scientific">Deltapapillomavirus 5</name>
    <dbReference type="NCBI Taxonomy" id="1175853"/>
    <lineage>
        <taxon>Viruses</taxon>
        <taxon>Monodnaviria</taxon>
        <taxon>Shotokuvirae</taxon>
        <taxon>Cossaviricota</taxon>
        <taxon>Papovaviricetes</taxon>
        <taxon>Zurhausenvirales</taxon>
        <taxon>Papillomaviridae</taxon>
        <taxon>Firstpapillomavirinae</taxon>
        <taxon>Deltapapillomavirus</taxon>
    </lineage>
</organism>
<proteinExistence type="predicted"/>
<accession>A0A0S2KP48</accession>
<name>A0A0S2KP48_9PAPI</name>
<evidence type="ECO:0000313" key="2">
    <source>
        <dbReference type="EMBL" id="ALO50064.1"/>
    </source>
</evidence>
<protein>
    <submittedName>
        <fullName evidence="2">E4 protein</fullName>
    </submittedName>
</protein>
<feature type="region of interest" description="Disordered" evidence="1">
    <location>
        <begin position="19"/>
        <end position="38"/>
    </location>
</feature>
<evidence type="ECO:0000256" key="1">
    <source>
        <dbReference type="SAM" id="MobiDB-lite"/>
    </source>
</evidence>
<feature type="compositionally biased region" description="Polar residues" evidence="1">
    <location>
        <begin position="109"/>
        <end position="121"/>
    </location>
</feature>
<dbReference type="Proteomes" id="UP000122113">
    <property type="component" value="Genome"/>
</dbReference>
<evidence type="ECO:0000313" key="3">
    <source>
        <dbReference type="Proteomes" id="UP000122113"/>
    </source>
</evidence>
<feature type="region of interest" description="Disordered" evidence="1">
    <location>
        <begin position="100"/>
        <end position="121"/>
    </location>
</feature>
<dbReference type="EMBL" id="KT626573">
    <property type="protein sequence ID" value="ALO50064.1"/>
    <property type="molecule type" value="Genomic_DNA"/>
</dbReference>
<sequence>MDTMCITHLLVHPPTLEATSRDCGPTTAEKAPGDRIRPTEPSLTLLLVTNPCTVPSELAKTGIGPQVARLPTHLTPRGILLAAIPPARCRARYRWVLNEGRKSTRRHLQTPQTSSQNDRVL</sequence>
<reference evidence="2" key="1">
    <citation type="journal article" date="2015" name="J. Gen. Virol.">
        <title>Rusa alfredi papillomavirus 1 - a novel deltapapillomavirus inducing endemic papillomatosis in the endangered Visayan spotted deer.</title>
        <authorList>
            <person name="Fux R."/>
            <person name="Langenmayer M.C."/>
            <person name="Jorgens D."/>
            <person name="Schubert C."/>
            <person name="Heckel J.O."/>
            <person name="Sutter G."/>
        </authorList>
    </citation>
    <scope>NUCLEOTIDE SEQUENCE [LARGE SCALE GENOMIC DNA]</scope>
    <source>
        <strain evidence="2">DE1641-14</strain>
    </source>
</reference>